<dbReference type="EMBL" id="SGPJ01000157">
    <property type="protein sequence ID" value="THG97629.1"/>
    <property type="molecule type" value="Genomic_DNA"/>
</dbReference>
<protein>
    <submittedName>
        <fullName evidence="2">Uncharacterized protein</fullName>
    </submittedName>
</protein>
<evidence type="ECO:0000256" key="1">
    <source>
        <dbReference type="SAM" id="MobiDB-lite"/>
    </source>
</evidence>
<proteinExistence type="predicted"/>
<dbReference type="Proteomes" id="UP000309038">
    <property type="component" value="Unassembled WGS sequence"/>
</dbReference>
<feature type="compositionally biased region" description="Basic residues" evidence="1">
    <location>
        <begin position="19"/>
        <end position="28"/>
    </location>
</feature>
<accession>A0A4S4KLS1</accession>
<dbReference type="AlphaFoldDB" id="A0A4S4KLS1"/>
<name>A0A4S4KLS1_9APHY</name>
<evidence type="ECO:0000313" key="2">
    <source>
        <dbReference type="EMBL" id="THG97629.1"/>
    </source>
</evidence>
<reference evidence="2 3" key="1">
    <citation type="submission" date="2019-02" db="EMBL/GenBank/DDBJ databases">
        <title>Genome sequencing of the rare red list fungi Phlebia centrifuga.</title>
        <authorList>
            <person name="Buettner E."/>
            <person name="Kellner H."/>
        </authorList>
    </citation>
    <scope>NUCLEOTIDE SEQUENCE [LARGE SCALE GENOMIC DNA]</scope>
    <source>
        <strain evidence="2 3">DSM 108282</strain>
    </source>
</reference>
<organism evidence="2 3">
    <name type="scientific">Hermanssonia centrifuga</name>
    <dbReference type="NCBI Taxonomy" id="98765"/>
    <lineage>
        <taxon>Eukaryota</taxon>
        <taxon>Fungi</taxon>
        <taxon>Dikarya</taxon>
        <taxon>Basidiomycota</taxon>
        <taxon>Agaricomycotina</taxon>
        <taxon>Agaricomycetes</taxon>
        <taxon>Polyporales</taxon>
        <taxon>Meruliaceae</taxon>
        <taxon>Hermanssonia</taxon>
    </lineage>
</organism>
<feature type="region of interest" description="Disordered" evidence="1">
    <location>
        <begin position="19"/>
        <end position="61"/>
    </location>
</feature>
<comment type="caution">
    <text evidence="2">The sequence shown here is derived from an EMBL/GenBank/DDBJ whole genome shotgun (WGS) entry which is preliminary data.</text>
</comment>
<keyword evidence="3" id="KW-1185">Reference proteome</keyword>
<gene>
    <name evidence="2" type="ORF">EW026_g4403</name>
</gene>
<feature type="compositionally biased region" description="Basic and acidic residues" evidence="1">
    <location>
        <begin position="29"/>
        <end position="49"/>
    </location>
</feature>
<evidence type="ECO:0000313" key="3">
    <source>
        <dbReference type="Proteomes" id="UP000309038"/>
    </source>
</evidence>
<sequence length="61" mass="6652">MTPIQNEVKASIKAEAARAKKAKVKERKHAHEANTELQVKNKADGKRSAGDAPARKRVAFA</sequence>